<feature type="region of interest" description="Disordered" evidence="6">
    <location>
        <begin position="1"/>
        <end position="25"/>
    </location>
</feature>
<dbReference type="PANTHER" id="PTHR43807">
    <property type="entry name" value="FI04487P"/>
    <property type="match status" value="1"/>
</dbReference>
<gene>
    <name evidence="8" type="ORF">HX89_09600</name>
</gene>
<feature type="domain" description="Aminotransferase class I/classII large" evidence="7">
    <location>
        <begin position="45"/>
        <end position="398"/>
    </location>
</feature>
<name>A0A075JH97_9MICO</name>
<keyword evidence="9" id="KW-1185">Reference proteome</keyword>
<keyword evidence="3 8" id="KW-0032">Aminotransferase</keyword>
<dbReference type="InterPro" id="IPR015421">
    <property type="entry name" value="PyrdxlP-dep_Trfase_major"/>
</dbReference>
<dbReference type="RefSeq" id="WP_038568793.1">
    <property type="nucleotide sequence ID" value="NZ_CP008889.1"/>
</dbReference>
<proteinExistence type="inferred from homology"/>
<dbReference type="EMBL" id="CP008889">
    <property type="protein sequence ID" value="AIF41160.1"/>
    <property type="molecule type" value="Genomic_DNA"/>
</dbReference>
<evidence type="ECO:0000259" key="7">
    <source>
        <dbReference type="Pfam" id="PF00155"/>
    </source>
</evidence>
<dbReference type="GeneID" id="41841392"/>
<dbReference type="InterPro" id="IPR015422">
    <property type="entry name" value="PyrdxlP-dep_Trfase_small"/>
</dbReference>
<evidence type="ECO:0000256" key="6">
    <source>
        <dbReference type="SAM" id="MobiDB-lite"/>
    </source>
</evidence>
<dbReference type="PANTHER" id="PTHR43807:SF20">
    <property type="entry name" value="FI04487P"/>
    <property type="match status" value="1"/>
</dbReference>
<evidence type="ECO:0000313" key="8">
    <source>
        <dbReference type="EMBL" id="AIF41160.1"/>
    </source>
</evidence>
<dbReference type="KEGG" id="dni:HX89_09600"/>
<protein>
    <submittedName>
        <fullName evidence="8">Aminotransferase</fullName>
    </submittedName>
</protein>
<dbReference type="GO" id="GO:0030170">
    <property type="term" value="F:pyridoxal phosphate binding"/>
    <property type="evidence" value="ECO:0007669"/>
    <property type="project" value="InterPro"/>
</dbReference>
<organism evidence="8 9">
    <name type="scientific">Dermacoccus nishinomiyaensis</name>
    <dbReference type="NCBI Taxonomy" id="1274"/>
    <lineage>
        <taxon>Bacteria</taxon>
        <taxon>Bacillati</taxon>
        <taxon>Actinomycetota</taxon>
        <taxon>Actinomycetes</taxon>
        <taxon>Micrococcales</taxon>
        <taxon>Dermacoccaceae</taxon>
        <taxon>Dermacoccus</taxon>
    </lineage>
</organism>
<evidence type="ECO:0000256" key="1">
    <source>
        <dbReference type="ARBA" id="ARBA00001933"/>
    </source>
</evidence>
<dbReference type="Pfam" id="PF00155">
    <property type="entry name" value="Aminotran_1_2"/>
    <property type="match status" value="1"/>
</dbReference>
<dbReference type="GO" id="GO:0005737">
    <property type="term" value="C:cytoplasm"/>
    <property type="evidence" value="ECO:0007669"/>
    <property type="project" value="TreeGrafter"/>
</dbReference>
<dbReference type="OrthoDB" id="9763453at2"/>
<comment type="cofactor">
    <cofactor evidence="1">
        <name>pyridoxal 5'-phosphate</name>
        <dbReference type="ChEBI" id="CHEBI:597326"/>
    </cofactor>
</comment>
<evidence type="ECO:0000256" key="5">
    <source>
        <dbReference type="ARBA" id="ARBA00022898"/>
    </source>
</evidence>
<dbReference type="FunFam" id="3.40.640.10:FF:000024">
    <property type="entry name" value="Kynurenine--oxoglutarate transaminase 3"/>
    <property type="match status" value="1"/>
</dbReference>
<keyword evidence="4 8" id="KW-0808">Transferase</keyword>
<evidence type="ECO:0000256" key="4">
    <source>
        <dbReference type="ARBA" id="ARBA00022679"/>
    </source>
</evidence>
<reference evidence="8 9" key="1">
    <citation type="submission" date="2014-07" db="EMBL/GenBank/DDBJ databases">
        <title>Genome Sequencing of Dermacoccus nishinomiyaensis.</title>
        <authorList>
            <person name="Hong K.W."/>
            <person name="Chan K.G."/>
        </authorList>
    </citation>
    <scope>NUCLEOTIDE SEQUENCE [LARGE SCALE GENOMIC DNA]</scope>
    <source>
        <strain evidence="8 9">M25</strain>
    </source>
</reference>
<dbReference type="SUPFAM" id="SSF53383">
    <property type="entry name" value="PLP-dependent transferases"/>
    <property type="match status" value="1"/>
</dbReference>
<dbReference type="CDD" id="cd00609">
    <property type="entry name" value="AAT_like"/>
    <property type="match status" value="1"/>
</dbReference>
<dbReference type="Gene3D" id="3.90.1150.10">
    <property type="entry name" value="Aspartate Aminotransferase, domain 1"/>
    <property type="match status" value="1"/>
</dbReference>
<sequence>MSDSTTPAPQTSPAPRTGRRSAIRPAGGQTIFSRMTALAAETGALNLGQGFPDADGPEAVLAAARQAIADGANQYPPARGERTLLEAIAAHQHHWYGLEVSPDTDVLVTVGATEALASAILAFVEPGDEVVVFEPTYDSYAADIARAGGVRRTVPLRFPDFALDEDALAAAFSERTALVLLNTPHNPTGKVFTAAECATIAEHAARHDAVVISDEVYEHLAFAPHEHMPFASTPGMPERTLTISSGGKTFSTTGWKIGWVTGPADLVAAVASVKQFLTFASGTPLQHGIAAGLCLPDAFFAEQRAEMAARSALLVDGLTRAGFDAVAPQGGYFVLADVAPLGVDDAAEFALRLPTEAGVVAIPASVFCDDPDASGMTSVLRFAFCKQRSVIDAAIERLVDTYGRSARTT</sequence>
<dbReference type="HOGENOM" id="CLU_017584_4_0_11"/>
<evidence type="ECO:0000313" key="9">
    <source>
        <dbReference type="Proteomes" id="UP000027986"/>
    </source>
</evidence>
<dbReference type="eggNOG" id="COG0436">
    <property type="taxonomic scope" value="Bacteria"/>
</dbReference>
<dbReference type="InterPro" id="IPR015424">
    <property type="entry name" value="PyrdxlP-dep_Trfase"/>
</dbReference>
<dbReference type="GO" id="GO:0016212">
    <property type="term" value="F:kynurenine-oxoglutarate transaminase activity"/>
    <property type="evidence" value="ECO:0007669"/>
    <property type="project" value="TreeGrafter"/>
</dbReference>
<dbReference type="Proteomes" id="UP000027986">
    <property type="component" value="Chromosome"/>
</dbReference>
<keyword evidence="5" id="KW-0663">Pyridoxal phosphate</keyword>
<evidence type="ECO:0000256" key="2">
    <source>
        <dbReference type="ARBA" id="ARBA00007441"/>
    </source>
</evidence>
<comment type="similarity">
    <text evidence="2">Belongs to the class-I pyridoxal-phosphate-dependent aminotransferase family.</text>
</comment>
<accession>A0A075JH97</accession>
<dbReference type="AlphaFoldDB" id="A0A075JH97"/>
<dbReference type="InterPro" id="IPR051326">
    <property type="entry name" value="Kynurenine-oxoglutarate_AT"/>
</dbReference>
<evidence type="ECO:0000256" key="3">
    <source>
        <dbReference type="ARBA" id="ARBA00022576"/>
    </source>
</evidence>
<dbReference type="Gene3D" id="3.40.640.10">
    <property type="entry name" value="Type I PLP-dependent aspartate aminotransferase-like (Major domain)"/>
    <property type="match status" value="1"/>
</dbReference>
<feature type="compositionally biased region" description="Low complexity" evidence="6">
    <location>
        <begin position="1"/>
        <end position="16"/>
    </location>
</feature>
<dbReference type="InterPro" id="IPR004839">
    <property type="entry name" value="Aminotransferase_I/II_large"/>
</dbReference>